<keyword evidence="2" id="KW-1185">Reference proteome</keyword>
<organism evidence="1 2">
    <name type="scientific">Toxocara canis</name>
    <name type="common">Canine roundworm</name>
    <dbReference type="NCBI Taxonomy" id="6265"/>
    <lineage>
        <taxon>Eukaryota</taxon>
        <taxon>Metazoa</taxon>
        <taxon>Ecdysozoa</taxon>
        <taxon>Nematoda</taxon>
        <taxon>Chromadorea</taxon>
        <taxon>Rhabditida</taxon>
        <taxon>Spirurina</taxon>
        <taxon>Ascaridomorpha</taxon>
        <taxon>Ascaridoidea</taxon>
        <taxon>Toxocaridae</taxon>
        <taxon>Toxocara</taxon>
    </lineage>
</organism>
<protein>
    <submittedName>
        <fullName evidence="1">Uncharacterized protein</fullName>
    </submittedName>
</protein>
<comment type="caution">
    <text evidence="1">The sequence shown here is derived from an EMBL/GenBank/DDBJ whole genome shotgun (WGS) entry which is preliminary data.</text>
</comment>
<feature type="non-terminal residue" evidence="1">
    <location>
        <position position="57"/>
    </location>
</feature>
<dbReference type="Proteomes" id="UP000031036">
    <property type="component" value="Unassembled WGS sequence"/>
</dbReference>
<sequence>DKICTLSFSKITLSTPMVRVASQLRRKRPLRIPTSRVRPPIAALEVHDRSADTTFAF</sequence>
<proteinExistence type="predicted"/>
<dbReference type="EMBL" id="JPKZ01001802">
    <property type="protein sequence ID" value="KHN79955.1"/>
    <property type="molecule type" value="Genomic_DNA"/>
</dbReference>
<dbReference type="AlphaFoldDB" id="A0A0B2VG49"/>
<evidence type="ECO:0000313" key="2">
    <source>
        <dbReference type="Proteomes" id="UP000031036"/>
    </source>
</evidence>
<feature type="non-terminal residue" evidence="1">
    <location>
        <position position="1"/>
    </location>
</feature>
<reference evidence="1 2" key="1">
    <citation type="submission" date="2014-11" db="EMBL/GenBank/DDBJ databases">
        <title>Genetic blueprint of the zoonotic pathogen Toxocara canis.</title>
        <authorList>
            <person name="Zhu X.-Q."/>
            <person name="Korhonen P.K."/>
            <person name="Cai H."/>
            <person name="Young N.D."/>
            <person name="Nejsum P."/>
            <person name="von Samson-Himmelstjerna G."/>
            <person name="Boag P.R."/>
            <person name="Tan P."/>
            <person name="Li Q."/>
            <person name="Min J."/>
            <person name="Yang Y."/>
            <person name="Wang X."/>
            <person name="Fang X."/>
            <person name="Hall R.S."/>
            <person name="Hofmann A."/>
            <person name="Sternberg P.W."/>
            <person name="Jex A.R."/>
            <person name="Gasser R.B."/>
        </authorList>
    </citation>
    <scope>NUCLEOTIDE SEQUENCE [LARGE SCALE GENOMIC DNA]</scope>
    <source>
        <strain evidence="1">PN_DK_2014</strain>
    </source>
</reference>
<name>A0A0B2VG49_TOXCA</name>
<accession>A0A0B2VG49</accession>
<gene>
    <name evidence="1" type="ORF">Tcan_00439</name>
</gene>
<evidence type="ECO:0000313" key="1">
    <source>
        <dbReference type="EMBL" id="KHN79955.1"/>
    </source>
</evidence>